<protein>
    <submittedName>
        <fullName evidence="1">Uncharacterized protein</fullName>
    </submittedName>
</protein>
<dbReference type="RefSeq" id="WP_210891589.1">
    <property type="nucleotide sequence ID" value="NZ_JAGPYQ010000002.1"/>
</dbReference>
<reference evidence="1 2" key="1">
    <citation type="submission" date="2021-04" db="EMBL/GenBank/DDBJ databases">
        <authorList>
            <person name="Tang X."/>
            <person name="Zhou X."/>
            <person name="Chen X."/>
            <person name="Cernava T."/>
            <person name="Zhang C."/>
        </authorList>
    </citation>
    <scope>NUCLEOTIDE SEQUENCE [LARGE SCALE GENOMIC DNA]</scope>
    <source>
        <strain evidence="1 2">BH-SS-21</strain>
    </source>
</reference>
<keyword evidence="2" id="KW-1185">Reference proteome</keyword>
<name>A0A940Y7U2_9ACTN</name>
<comment type="caution">
    <text evidence="1">The sequence shown here is derived from an EMBL/GenBank/DDBJ whole genome shotgun (WGS) entry which is preliminary data.</text>
</comment>
<proteinExistence type="predicted"/>
<evidence type="ECO:0000313" key="1">
    <source>
        <dbReference type="EMBL" id="MBQ0854130.1"/>
    </source>
</evidence>
<dbReference type="Proteomes" id="UP000677413">
    <property type="component" value="Unassembled WGS sequence"/>
</dbReference>
<organism evidence="1 2">
    <name type="scientific">Streptomyces liliiviolaceus</name>
    <dbReference type="NCBI Taxonomy" id="2823109"/>
    <lineage>
        <taxon>Bacteria</taxon>
        <taxon>Bacillati</taxon>
        <taxon>Actinomycetota</taxon>
        <taxon>Actinomycetes</taxon>
        <taxon>Kitasatosporales</taxon>
        <taxon>Streptomycetaceae</taxon>
        <taxon>Streptomyces</taxon>
    </lineage>
</organism>
<accession>A0A940Y7U2</accession>
<evidence type="ECO:0000313" key="2">
    <source>
        <dbReference type="Proteomes" id="UP000677413"/>
    </source>
</evidence>
<dbReference type="EMBL" id="JAGPYQ010000002">
    <property type="protein sequence ID" value="MBQ0854130.1"/>
    <property type="molecule type" value="Genomic_DNA"/>
</dbReference>
<gene>
    <name evidence="1" type="ORF">J8N05_38865</name>
</gene>
<sequence length="70" mass="7392">MFDNYHAFGGDPGQTFLDLRSDRAREYENFAGTHGWKTADVSAASESVTASASASASEKVTHALLAAAAR</sequence>
<dbReference type="AlphaFoldDB" id="A0A940Y7U2"/>